<keyword evidence="3" id="KW-1185">Reference proteome</keyword>
<organism evidence="2 3">
    <name type="scientific">Conger conger</name>
    <name type="common">Conger eel</name>
    <name type="synonym">Muraena conger</name>
    <dbReference type="NCBI Taxonomy" id="82655"/>
    <lineage>
        <taxon>Eukaryota</taxon>
        <taxon>Metazoa</taxon>
        <taxon>Chordata</taxon>
        <taxon>Craniata</taxon>
        <taxon>Vertebrata</taxon>
        <taxon>Euteleostomi</taxon>
        <taxon>Actinopterygii</taxon>
        <taxon>Neopterygii</taxon>
        <taxon>Teleostei</taxon>
        <taxon>Anguilliformes</taxon>
        <taxon>Congridae</taxon>
        <taxon>Conger</taxon>
    </lineage>
</organism>
<dbReference type="EMBL" id="JAFJMO010000003">
    <property type="protein sequence ID" value="KAJ8282615.1"/>
    <property type="molecule type" value="Genomic_DNA"/>
</dbReference>
<sequence>MATAAAGTMETNPLTNGDNEGSYEAVALNKNPSPLCEGDRDTSLHALLRNAWTHQPGPSLSHLRTTSVVSRLQTGRGPADPAVPRPAWPAALINAAHVAWGAQPCRTAVRGVAIEAPRPAEATKESWSRA</sequence>
<comment type="caution">
    <text evidence="2">The sequence shown here is derived from an EMBL/GenBank/DDBJ whole genome shotgun (WGS) entry which is preliminary data.</text>
</comment>
<feature type="compositionally biased region" description="Polar residues" evidence="1">
    <location>
        <begin position="9"/>
        <end position="19"/>
    </location>
</feature>
<feature type="region of interest" description="Disordered" evidence="1">
    <location>
        <begin position="1"/>
        <end position="24"/>
    </location>
</feature>
<name>A0A9Q1I5L2_CONCO</name>
<reference evidence="2" key="1">
    <citation type="journal article" date="2023" name="Science">
        <title>Genome structures resolve the early diversification of teleost fishes.</title>
        <authorList>
            <person name="Parey E."/>
            <person name="Louis A."/>
            <person name="Montfort J."/>
            <person name="Bouchez O."/>
            <person name="Roques C."/>
            <person name="Iampietro C."/>
            <person name="Lluch J."/>
            <person name="Castinel A."/>
            <person name="Donnadieu C."/>
            <person name="Desvignes T."/>
            <person name="Floi Bucao C."/>
            <person name="Jouanno E."/>
            <person name="Wen M."/>
            <person name="Mejri S."/>
            <person name="Dirks R."/>
            <person name="Jansen H."/>
            <person name="Henkel C."/>
            <person name="Chen W.J."/>
            <person name="Zahm M."/>
            <person name="Cabau C."/>
            <person name="Klopp C."/>
            <person name="Thompson A.W."/>
            <person name="Robinson-Rechavi M."/>
            <person name="Braasch I."/>
            <person name="Lecointre G."/>
            <person name="Bobe J."/>
            <person name="Postlethwait J.H."/>
            <person name="Berthelot C."/>
            <person name="Roest Crollius H."/>
            <person name="Guiguen Y."/>
        </authorList>
    </citation>
    <scope>NUCLEOTIDE SEQUENCE</scope>
    <source>
        <strain evidence="2">Concon-B</strain>
    </source>
</reference>
<evidence type="ECO:0000313" key="3">
    <source>
        <dbReference type="Proteomes" id="UP001152803"/>
    </source>
</evidence>
<proteinExistence type="predicted"/>
<gene>
    <name evidence="2" type="ORF">COCON_G00051340</name>
</gene>
<dbReference type="AlphaFoldDB" id="A0A9Q1I5L2"/>
<dbReference type="Proteomes" id="UP001152803">
    <property type="component" value="Unassembled WGS sequence"/>
</dbReference>
<protein>
    <submittedName>
        <fullName evidence="2">Uncharacterized protein</fullName>
    </submittedName>
</protein>
<evidence type="ECO:0000256" key="1">
    <source>
        <dbReference type="SAM" id="MobiDB-lite"/>
    </source>
</evidence>
<accession>A0A9Q1I5L2</accession>
<evidence type="ECO:0000313" key="2">
    <source>
        <dbReference type="EMBL" id="KAJ8282615.1"/>
    </source>
</evidence>